<dbReference type="PROSITE" id="PS50075">
    <property type="entry name" value="CARRIER"/>
    <property type="match status" value="1"/>
</dbReference>
<evidence type="ECO:0000313" key="10">
    <source>
        <dbReference type="EMBL" id="KAJ9597742.1"/>
    </source>
</evidence>
<dbReference type="Gene3D" id="1.10.1200.10">
    <property type="entry name" value="ACP-like"/>
    <property type="match status" value="1"/>
</dbReference>
<dbReference type="InterPro" id="IPR013968">
    <property type="entry name" value="PKS_KR"/>
</dbReference>
<evidence type="ECO:0000256" key="4">
    <source>
        <dbReference type="ARBA" id="ARBA00022857"/>
    </source>
</evidence>
<evidence type="ECO:0000256" key="5">
    <source>
        <dbReference type="ARBA" id="ARBA00023002"/>
    </source>
</evidence>
<keyword evidence="6" id="KW-0443">Lipid metabolism</keyword>
<dbReference type="SUPFAM" id="SSF50129">
    <property type="entry name" value="GroES-like"/>
    <property type="match status" value="1"/>
</dbReference>
<reference evidence="10" key="2">
    <citation type="submission" date="2023-05" db="EMBL/GenBank/DDBJ databases">
        <authorList>
            <person name="Fouks B."/>
        </authorList>
    </citation>
    <scope>NUCLEOTIDE SEQUENCE</scope>
    <source>
        <strain evidence="10">Stay&amp;Tobe</strain>
        <tissue evidence="10">Testes</tissue>
    </source>
</reference>
<keyword evidence="3" id="KW-0276">Fatty acid metabolism</keyword>
<dbReference type="GO" id="GO:0006633">
    <property type="term" value="P:fatty acid biosynthetic process"/>
    <property type="evidence" value="ECO:0007669"/>
    <property type="project" value="UniProtKB-KW"/>
</dbReference>
<evidence type="ECO:0000256" key="2">
    <source>
        <dbReference type="ARBA" id="ARBA00022516"/>
    </source>
</evidence>
<sequence>MIPACRPASMHWVSSSVLIEDGTVPLVDTFGADYFMNIVTGTVYIHEALMHVPDNAIVIEVSPHCALQTTLQKVLPASVTSIPLMSKDESHHREFLLSGLGKLYNAGVQMNLSNLYPKVSFPVPRGTQMINSMVQWDHSEEWMVPNFWYKAKKDGSRPNKCSLSVDLTKENDMYLKGHIVNQNLLFPVAGYLQLVWKGFSEVNQNWFENVSVRFENVEFHEETVIPESVNKYWEQYDNLMKFELYENKRLVASGYICELQDESREIIQTATELDPPSLTTQDVYTDLRLRGYQYSGHFCSIKESDNKGTNGTVEWQNNWVTFLDSLFQFAQIGTTDSELFLPSRLSQLTINVQQHHLVTSNQEIKVQVEQKTNLMQAGGVQLQGVEFYMQQRNKEKQNDPQIEKQIFIPYINKGIVPLGRAEALTVMVQILHENVNAHKMNILELANTLTEEQLLSPHIVPIIKTQPDYKANVSIQSSDLGGSTMLQSLNIKTVDNPDEDDEYHLLITHSNNIIYEAGSLLCPGGFVLFEKQLDGPTINIPGFILVSVQQTTTAEYILLRKEVDEAEYTVVKVTSDNFQWIKRLQSLLRNSKYLSDSRIVVLSQKQHCGALGLYNTLVMEPNVHRLRCVVVQDAEAPEFCADDDLYKQQLHADLCVNVYRAGMWGSLRQISIVQQDQTTLPVQSANLQVINPSTVAWVQAPSKPIKRDNNEVLCNVHYASVSLNDVVHSSGETKNNNIQNSHLGQEFSGYDSSGERVMGLVSGGALATQVMTSPSFLWHVPANWSLQEAATVPHAYALKSVVRGRIRGGEWVLIHCADSAVTFAAAAVCLHRGCRVITTKQINQPNIHVVSITNMHTDVLSLTGGRGVDILLTSKHTPSLVQCVTQHGCILDIGPTQLNTNLGISVLGNKTYHRIQMDYKSADTEQISTLMSESLESGVVTPMAAQVFSHNEIQSAFQYVKNGDSSKKVIVWIQGEKENKLSAIPKLHMDPEKVYILIGGLGGFGMELAQWMVQRGARKLVLTSRRGIVVGYKALRIRRWQEAGVTVITSTQDVATEEGAKCLLDTSSKLGPIAGIFILSMVLRDALFENHTEENFQQVCRAKVDVARSLDLVSRRDCPDLEYFVAFSSIASSRGNIGQTAYGMANSILEIVCEERRSLGLHGLAIQWGPVGDVGVVYDTIGNNVVMIGTVPQNIESCLRTLEQALRQSHAVVASHVLHDTDITSVEEKDILSTVANVLGIKDISSVNPNADAEDLGIDSLMSAEIKSTLQDEFSVNLSSQEIYKLMVSTLREQAA</sequence>
<dbReference type="Gene3D" id="3.40.366.10">
    <property type="entry name" value="Malonyl-Coenzyme A Acyl Carrier Protein, domain 2"/>
    <property type="match status" value="1"/>
</dbReference>
<name>A0AAD8AEV3_DIPPU</name>
<keyword evidence="11" id="KW-1185">Reference proteome</keyword>
<dbReference type="GO" id="GO:0004312">
    <property type="term" value="F:fatty acid synthase activity"/>
    <property type="evidence" value="ECO:0007669"/>
    <property type="project" value="TreeGrafter"/>
</dbReference>
<dbReference type="InterPro" id="IPR049391">
    <property type="entry name" value="FAS_pseudo-KR"/>
</dbReference>
<evidence type="ECO:0000256" key="8">
    <source>
        <dbReference type="ARBA" id="ARBA00023268"/>
    </source>
</evidence>
<dbReference type="InterPro" id="IPR042104">
    <property type="entry name" value="PKS_dehydratase_sf"/>
</dbReference>
<evidence type="ECO:0000256" key="7">
    <source>
        <dbReference type="ARBA" id="ARBA00023160"/>
    </source>
</evidence>
<dbReference type="Proteomes" id="UP001233999">
    <property type="component" value="Unassembled WGS sequence"/>
</dbReference>
<dbReference type="Pfam" id="PF21149">
    <property type="entry name" value="FAS_pseudo-KR"/>
    <property type="match status" value="1"/>
</dbReference>
<dbReference type="SMART" id="SM00822">
    <property type="entry name" value="PKS_KR"/>
    <property type="match status" value="1"/>
</dbReference>
<accession>A0AAD8AEV3</accession>
<dbReference type="SUPFAM" id="SSF51735">
    <property type="entry name" value="NAD(P)-binding Rossmann-fold domains"/>
    <property type="match status" value="2"/>
</dbReference>
<dbReference type="InterPro" id="IPR001227">
    <property type="entry name" value="Ac_transferase_dom_sf"/>
</dbReference>
<dbReference type="Gene3D" id="3.10.129.110">
    <property type="entry name" value="Polyketide synthase dehydratase"/>
    <property type="match status" value="1"/>
</dbReference>
<evidence type="ECO:0000259" key="9">
    <source>
        <dbReference type="PROSITE" id="PS50075"/>
    </source>
</evidence>
<keyword evidence="5" id="KW-0560">Oxidoreductase</keyword>
<dbReference type="InterPro" id="IPR057326">
    <property type="entry name" value="KR_dom"/>
</dbReference>
<dbReference type="InterPro" id="IPR036736">
    <property type="entry name" value="ACP-like_sf"/>
</dbReference>
<protein>
    <recommendedName>
        <fullName evidence="9">Carrier domain-containing protein</fullName>
    </recommendedName>
</protein>
<evidence type="ECO:0000256" key="1">
    <source>
        <dbReference type="ARBA" id="ARBA00022450"/>
    </source>
</evidence>
<dbReference type="InterPro" id="IPR050091">
    <property type="entry name" value="PKS_NRPS_Biosynth_Enz"/>
</dbReference>
<keyword evidence="8" id="KW-0511">Multifunctional enzyme</keyword>
<dbReference type="SMART" id="SM00829">
    <property type="entry name" value="PKS_ER"/>
    <property type="match status" value="1"/>
</dbReference>
<dbReference type="Pfam" id="PF08659">
    <property type="entry name" value="KR"/>
    <property type="match status" value="1"/>
</dbReference>
<evidence type="ECO:0000256" key="3">
    <source>
        <dbReference type="ARBA" id="ARBA00022832"/>
    </source>
</evidence>
<reference evidence="10" key="1">
    <citation type="journal article" date="2023" name="IScience">
        <title>Live-bearing cockroach genome reveals convergent evolutionary mechanisms linked to viviparity in insects and beyond.</title>
        <authorList>
            <person name="Fouks B."/>
            <person name="Harrison M.C."/>
            <person name="Mikhailova A.A."/>
            <person name="Marchal E."/>
            <person name="English S."/>
            <person name="Carruthers M."/>
            <person name="Jennings E.C."/>
            <person name="Chiamaka E.L."/>
            <person name="Frigard R.A."/>
            <person name="Pippel M."/>
            <person name="Attardo G.M."/>
            <person name="Benoit J.B."/>
            <person name="Bornberg-Bauer E."/>
            <person name="Tobe S.S."/>
        </authorList>
    </citation>
    <scope>NUCLEOTIDE SEQUENCE</scope>
    <source>
        <strain evidence="10">Stay&amp;Tobe</strain>
    </source>
</reference>
<gene>
    <name evidence="10" type="ORF">L9F63_011350</name>
</gene>
<dbReference type="SUPFAM" id="SSF47336">
    <property type="entry name" value="ACP-like"/>
    <property type="match status" value="1"/>
</dbReference>
<evidence type="ECO:0000256" key="6">
    <source>
        <dbReference type="ARBA" id="ARBA00023098"/>
    </source>
</evidence>
<dbReference type="InterPro" id="IPR011032">
    <property type="entry name" value="GroES-like_sf"/>
</dbReference>
<dbReference type="CDD" id="cd05195">
    <property type="entry name" value="enoyl_red"/>
    <property type="match status" value="1"/>
</dbReference>
<proteinExistence type="predicted"/>
<dbReference type="Gene3D" id="3.90.180.10">
    <property type="entry name" value="Medium-chain alcohol dehydrogenases, catalytic domain"/>
    <property type="match status" value="1"/>
</dbReference>
<evidence type="ECO:0000313" key="11">
    <source>
        <dbReference type="Proteomes" id="UP001233999"/>
    </source>
</evidence>
<keyword evidence="2" id="KW-0444">Lipid biosynthesis</keyword>
<keyword evidence="7" id="KW-0275">Fatty acid biosynthesis</keyword>
<dbReference type="EMBL" id="JASPKZ010001586">
    <property type="protein sequence ID" value="KAJ9597742.1"/>
    <property type="molecule type" value="Genomic_DNA"/>
</dbReference>
<feature type="domain" description="Carrier" evidence="9">
    <location>
        <begin position="1222"/>
        <end position="1296"/>
    </location>
</feature>
<keyword evidence="4" id="KW-0521">NADP</keyword>
<keyword evidence="1" id="KW-0596">Phosphopantetheine</keyword>
<dbReference type="Pfam" id="PF00550">
    <property type="entry name" value="PP-binding"/>
    <property type="match status" value="1"/>
</dbReference>
<dbReference type="PANTHER" id="PTHR43775">
    <property type="entry name" value="FATTY ACID SYNTHASE"/>
    <property type="match status" value="1"/>
</dbReference>
<dbReference type="InterPro" id="IPR036291">
    <property type="entry name" value="NAD(P)-bd_dom_sf"/>
</dbReference>
<comment type="caution">
    <text evidence="10">The sequence shown here is derived from an EMBL/GenBank/DDBJ whole genome shotgun (WGS) entry which is preliminary data.</text>
</comment>
<dbReference type="PANTHER" id="PTHR43775:SF7">
    <property type="entry name" value="FATTY ACID SYNTHASE"/>
    <property type="match status" value="1"/>
</dbReference>
<dbReference type="Gene3D" id="3.40.50.720">
    <property type="entry name" value="NAD(P)-binding Rossmann-like Domain"/>
    <property type="match status" value="1"/>
</dbReference>
<dbReference type="CDD" id="cd08954">
    <property type="entry name" value="KR_1_FAS_SDR_x"/>
    <property type="match status" value="1"/>
</dbReference>
<dbReference type="InterPro" id="IPR020843">
    <property type="entry name" value="ER"/>
</dbReference>
<organism evidence="10 11">
    <name type="scientific">Diploptera punctata</name>
    <name type="common">Pacific beetle cockroach</name>
    <dbReference type="NCBI Taxonomy" id="6984"/>
    <lineage>
        <taxon>Eukaryota</taxon>
        <taxon>Metazoa</taxon>
        <taxon>Ecdysozoa</taxon>
        <taxon>Arthropoda</taxon>
        <taxon>Hexapoda</taxon>
        <taxon>Insecta</taxon>
        <taxon>Pterygota</taxon>
        <taxon>Neoptera</taxon>
        <taxon>Polyneoptera</taxon>
        <taxon>Dictyoptera</taxon>
        <taxon>Blattodea</taxon>
        <taxon>Blaberoidea</taxon>
        <taxon>Blaberidae</taxon>
        <taxon>Diplopterinae</taxon>
        <taxon>Diploptera</taxon>
    </lineage>
</organism>
<dbReference type="InterPro" id="IPR009081">
    <property type="entry name" value="PP-bd_ACP"/>
</dbReference>
<dbReference type="GO" id="GO:0016491">
    <property type="term" value="F:oxidoreductase activity"/>
    <property type="evidence" value="ECO:0007669"/>
    <property type="project" value="UniProtKB-KW"/>
</dbReference>
<dbReference type="Gene3D" id="3.30.70.3290">
    <property type="match status" value="1"/>
</dbReference>